<reference evidence="1 2" key="1">
    <citation type="submission" date="2021-06" db="EMBL/GenBank/DDBJ databases">
        <authorList>
            <person name="Kallberg Y."/>
            <person name="Tangrot J."/>
            <person name="Rosling A."/>
        </authorList>
    </citation>
    <scope>NUCLEOTIDE SEQUENCE [LARGE SCALE GENOMIC DNA]</scope>
    <source>
        <strain evidence="1 2">120-4 pot B 10/14</strain>
    </source>
</reference>
<dbReference type="Proteomes" id="UP000789901">
    <property type="component" value="Unassembled WGS sequence"/>
</dbReference>
<protein>
    <submittedName>
        <fullName evidence="1">32846_t:CDS:1</fullName>
    </submittedName>
</protein>
<keyword evidence="2" id="KW-1185">Reference proteome</keyword>
<evidence type="ECO:0000313" key="1">
    <source>
        <dbReference type="EMBL" id="CAG8502795.1"/>
    </source>
</evidence>
<name>A0ABM8W1S5_GIGMA</name>
<gene>
    <name evidence="1" type="ORF">GMARGA_LOCUS2286</name>
</gene>
<proteinExistence type="predicted"/>
<sequence>MGGEPDLMEEVYGPKRNLEEKGRNVEQNRRYYTQELAAKEIGLYNNSWADIESLAIYLTTTEEPLNQTEEASNELLMSILGNLSRRKDG</sequence>
<accession>A0ABM8W1S5</accession>
<organism evidence="1 2">
    <name type="scientific">Gigaspora margarita</name>
    <dbReference type="NCBI Taxonomy" id="4874"/>
    <lineage>
        <taxon>Eukaryota</taxon>
        <taxon>Fungi</taxon>
        <taxon>Fungi incertae sedis</taxon>
        <taxon>Mucoromycota</taxon>
        <taxon>Glomeromycotina</taxon>
        <taxon>Glomeromycetes</taxon>
        <taxon>Diversisporales</taxon>
        <taxon>Gigasporaceae</taxon>
        <taxon>Gigaspora</taxon>
    </lineage>
</organism>
<evidence type="ECO:0000313" key="2">
    <source>
        <dbReference type="Proteomes" id="UP000789901"/>
    </source>
</evidence>
<dbReference type="EMBL" id="CAJVQB010000700">
    <property type="protein sequence ID" value="CAG8502795.1"/>
    <property type="molecule type" value="Genomic_DNA"/>
</dbReference>
<comment type="caution">
    <text evidence="1">The sequence shown here is derived from an EMBL/GenBank/DDBJ whole genome shotgun (WGS) entry which is preliminary data.</text>
</comment>